<evidence type="ECO:0000256" key="4">
    <source>
        <dbReference type="ARBA" id="ARBA00022692"/>
    </source>
</evidence>
<feature type="transmembrane region" description="Helical" evidence="8">
    <location>
        <begin position="637"/>
        <end position="662"/>
    </location>
</feature>
<reference evidence="10 11" key="2">
    <citation type="submission" date="2018-10" db="EMBL/GenBank/DDBJ databases">
        <authorList>
            <consortium name="Pathogen Informatics"/>
        </authorList>
    </citation>
    <scope>NUCLEOTIDE SEQUENCE [LARGE SCALE GENOMIC DNA]</scope>
</reference>
<dbReference type="PROSITE" id="PS50156">
    <property type="entry name" value="SSD"/>
    <property type="match status" value="1"/>
</dbReference>
<comment type="subcellular location">
    <subcellularLocation>
        <location evidence="1">Cell membrane</location>
        <topology evidence="1">Multi-pass membrane protein</topology>
    </subcellularLocation>
</comment>
<evidence type="ECO:0000256" key="6">
    <source>
        <dbReference type="ARBA" id="ARBA00023136"/>
    </source>
</evidence>
<dbReference type="WBParaSite" id="EVEC_0001267801-mRNA-1">
    <property type="protein sequence ID" value="EVEC_0001267801-mRNA-1"/>
    <property type="gene ID" value="EVEC_0001267801"/>
</dbReference>
<keyword evidence="7" id="KW-0325">Glycoprotein</keyword>
<keyword evidence="11" id="KW-1185">Reference proteome</keyword>
<evidence type="ECO:0000256" key="5">
    <source>
        <dbReference type="ARBA" id="ARBA00022989"/>
    </source>
</evidence>
<dbReference type="InterPro" id="IPR051697">
    <property type="entry name" value="Patched_domain-protein"/>
</dbReference>
<feature type="transmembrane region" description="Helical" evidence="8">
    <location>
        <begin position="771"/>
        <end position="796"/>
    </location>
</feature>
<feature type="transmembrane region" description="Helical" evidence="8">
    <location>
        <begin position="696"/>
        <end position="718"/>
    </location>
</feature>
<evidence type="ECO:0000256" key="7">
    <source>
        <dbReference type="ARBA" id="ARBA00023180"/>
    </source>
</evidence>
<feature type="transmembrane region" description="Helical" evidence="8">
    <location>
        <begin position="283"/>
        <end position="308"/>
    </location>
</feature>
<evidence type="ECO:0000259" key="9">
    <source>
        <dbReference type="PROSITE" id="PS50156"/>
    </source>
</evidence>
<feature type="transmembrane region" description="Helical" evidence="8">
    <location>
        <begin position="739"/>
        <end position="765"/>
    </location>
</feature>
<keyword evidence="6 8" id="KW-0472">Membrane</keyword>
<gene>
    <name evidence="10" type="ORF">EVEC_LOCUS11851</name>
</gene>
<organism evidence="12">
    <name type="scientific">Enterobius vermicularis</name>
    <name type="common">Human pinworm</name>
    <dbReference type="NCBI Taxonomy" id="51028"/>
    <lineage>
        <taxon>Eukaryota</taxon>
        <taxon>Metazoa</taxon>
        <taxon>Ecdysozoa</taxon>
        <taxon>Nematoda</taxon>
        <taxon>Chromadorea</taxon>
        <taxon>Rhabditida</taxon>
        <taxon>Spirurina</taxon>
        <taxon>Oxyuridomorpha</taxon>
        <taxon>Oxyuroidea</taxon>
        <taxon>Oxyuridae</taxon>
        <taxon>Enterobius</taxon>
    </lineage>
</organism>
<sequence>MTRTILSVVLAAGAVRFREINNVREHFSADNSPSRYEYAVSQDFSKDFGDPFHVVVAMQASDGGSLLRPQHLEKAIEIEDFLQYKLNITHEGRSYAYSDFCGSHCDTSDAVSIFLTMYRDVHIRKKANVKLTYPTLDIFGHRIYLANNIFQVQLNNRSHLIEGCGLLAINFIAIISNHSREELMKKWERKVFEYSESTIGDPLIRVYATSEGLVSEEVRRTGLKAMPLMSVSFAVILLFTVLTTLKRDPVKGKPWEAALGVICPLMSLAASFGLLFWAGVAFLPIVCVVPFLILAIGVDDVFIFMYCYDRTDPSLPVKEKIAHMLAEAGPSITITSLTNLFSFTISAFTPTPAIQVFSTFISFAVIFDYIYQVFFFSAVLTLGGLREEARRNAYCPCIVVPEREPEPKKKEKSALKIMVEKLVYVWVDASMTNCARVGLAIVLVAYWFVSFYGIVHINVGLSSEKLFLEDSPLLPFVKIQTNVIFKEGGQVMVFVNNPGDLTKQNTVLEIMKMLSKYEHATGSVGPESTHLWLYPYLPYVGTQNHGEIDFKYKYLPEFLKQREYHRWRNFINMGPVGDCLNEKPSCVQKFVFSTGFRNAVAWADRLKVLQEWRNIAAEFSDLNVTIFEPFSMYSDQLLTIIPVTKSTVIFAFVCMAVVLMLFTPCLTTIITSTLSILSINLGVFGSLSYWDIDLDPISTATTLMAIGFSVDFIAHITFHYYKGEIPEKRERLHHALTSIAWPMTQAGLSTILSLCVLAVIQAYMVQVFVKVVVLVVLLGLCHGLIVLPIVFGAIPLTKKIPQSSSKVHVIQVDQMIYDKNGVDKKEPGAPRYQNSRG</sequence>
<evidence type="ECO:0000256" key="8">
    <source>
        <dbReference type="SAM" id="Phobius"/>
    </source>
</evidence>
<evidence type="ECO:0000256" key="2">
    <source>
        <dbReference type="ARBA" id="ARBA00005585"/>
    </source>
</evidence>
<dbReference type="Pfam" id="PF02460">
    <property type="entry name" value="Patched"/>
    <property type="match status" value="1"/>
</dbReference>
<keyword evidence="5 8" id="KW-1133">Transmembrane helix</keyword>
<feature type="domain" description="SSD" evidence="9">
    <location>
        <begin position="225"/>
        <end position="382"/>
    </location>
</feature>
<name>A0A0N4VNV5_ENTVE</name>
<feature type="transmembrane region" description="Helical" evidence="8">
    <location>
        <begin position="437"/>
        <end position="459"/>
    </location>
</feature>
<keyword evidence="4 8" id="KW-0812">Transmembrane</keyword>
<accession>A0A0N4VNV5</accession>
<evidence type="ECO:0000313" key="10">
    <source>
        <dbReference type="EMBL" id="VDD97100.1"/>
    </source>
</evidence>
<evidence type="ECO:0000256" key="3">
    <source>
        <dbReference type="ARBA" id="ARBA00022475"/>
    </source>
</evidence>
<dbReference type="AlphaFoldDB" id="A0A0N4VNV5"/>
<proteinExistence type="inferred from homology"/>
<dbReference type="GO" id="GO:0018996">
    <property type="term" value="P:molting cycle, collagen and cuticulin-based cuticle"/>
    <property type="evidence" value="ECO:0007669"/>
    <property type="project" value="TreeGrafter"/>
</dbReference>
<dbReference type="GO" id="GO:0006897">
    <property type="term" value="P:endocytosis"/>
    <property type="evidence" value="ECO:0007669"/>
    <property type="project" value="TreeGrafter"/>
</dbReference>
<feature type="transmembrane region" description="Helical" evidence="8">
    <location>
        <begin position="257"/>
        <end position="277"/>
    </location>
</feature>
<dbReference type="OrthoDB" id="6510177at2759"/>
<feature type="transmembrane region" description="Helical" evidence="8">
    <location>
        <begin position="669"/>
        <end position="690"/>
    </location>
</feature>
<evidence type="ECO:0000256" key="1">
    <source>
        <dbReference type="ARBA" id="ARBA00004651"/>
    </source>
</evidence>
<dbReference type="EMBL" id="UXUI01012829">
    <property type="protein sequence ID" value="VDD97100.1"/>
    <property type="molecule type" value="Genomic_DNA"/>
</dbReference>
<dbReference type="GO" id="GO:0030659">
    <property type="term" value="C:cytoplasmic vesicle membrane"/>
    <property type="evidence" value="ECO:0007669"/>
    <property type="project" value="TreeGrafter"/>
</dbReference>
<dbReference type="SUPFAM" id="SSF82866">
    <property type="entry name" value="Multidrug efflux transporter AcrB transmembrane domain"/>
    <property type="match status" value="2"/>
</dbReference>
<dbReference type="InterPro" id="IPR000731">
    <property type="entry name" value="SSD"/>
</dbReference>
<dbReference type="PANTHER" id="PTHR10796">
    <property type="entry name" value="PATCHED-RELATED"/>
    <property type="match status" value="1"/>
</dbReference>
<feature type="transmembrane region" description="Helical" evidence="8">
    <location>
        <begin position="328"/>
        <end position="348"/>
    </location>
</feature>
<protein>
    <submittedName>
        <fullName evidence="12">SSD domain-containing protein</fullName>
    </submittedName>
</protein>
<dbReference type="Proteomes" id="UP000274131">
    <property type="component" value="Unassembled WGS sequence"/>
</dbReference>
<dbReference type="PANTHER" id="PTHR10796:SF112">
    <property type="entry name" value="PATCHED-RELATED PROTEIN 18"/>
    <property type="match status" value="1"/>
</dbReference>
<keyword evidence="3" id="KW-1003">Cell membrane</keyword>
<dbReference type="GO" id="GO:0005886">
    <property type="term" value="C:plasma membrane"/>
    <property type="evidence" value="ECO:0007669"/>
    <property type="project" value="UniProtKB-SubCell"/>
</dbReference>
<evidence type="ECO:0000313" key="11">
    <source>
        <dbReference type="Proteomes" id="UP000274131"/>
    </source>
</evidence>
<dbReference type="InterPro" id="IPR003392">
    <property type="entry name" value="PTHD_SSD"/>
</dbReference>
<feature type="transmembrane region" description="Helical" evidence="8">
    <location>
        <begin position="225"/>
        <end position="245"/>
    </location>
</feature>
<feature type="transmembrane region" description="Helical" evidence="8">
    <location>
        <begin position="360"/>
        <end position="382"/>
    </location>
</feature>
<dbReference type="FunFam" id="1.20.1640.10:FF:000013">
    <property type="entry name" value="PaTched Related family"/>
    <property type="match status" value="1"/>
</dbReference>
<evidence type="ECO:0000313" key="12">
    <source>
        <dbReference type="WBParaSite" id="EVEC_0001267801-mRNA-1"/>
    </source>
</evidence>
<dbReference type="Gene3D" id="1.20.1640.10">
    <property type="entry name" value="Multidrug efflux transporter AcrB transmembrane domain"/>
    <property type="match status" value="2"/>
</dbReference>
<reference evidence="12" key="1">
    <citation type="submission" date="2017-02" db="UniProtKB">
        <authorList>
            <consortium name="WormBaseParasite"/>
        </authorList>
    </citation>
    <scope>IDENTIFICATION</scope>
</reference>
<comment type="similarity">
    <text evidence="2">Belongs to the patched family.</text>
</comment>